<dbReference type="GO" id="GO:0003999">
    <property type="term" value="F:adenine phosphoribosyltransferase activity"/>
    <property type="evidence" value="ECO:0007669"/>
    <property type="project" value="UniProtKB-EC"/>
</dbReference>
<dbReference type="SUPFAM" id="SSF53271">
    <property type="entry name" value="PRTase-like"/>
    <property type="match status" value="1"/>
</dbReference>
<organism evidence="2">
    <name type="scientific">Baileyella intestinalis</name>
    <dbReference type="NCBI Taxonomy" id="2606709"/>
    <lineage>
        <taxon>Bacteria</taxon>
        <taxon>Bacillati</taxon>
        <taxon>Bacillota</taxon>
        <taxon>Clostridia</taxon>
        <taxon>Peptostreptococcales</taxon>
        <taxon>Anaerovoracaceae</taxon>
        <taxon>Baileyella</taxon>
    </lineage>
</organism>
<dbReference type="InterPro" id="IPR029057">
    <property type="entry name" value="PRTase-like"/>
</dbReference>
<comment type="caution">
    <text evidence="2">The sequence shown here is derived from an EMBL/GenBank/DDBJ whole genome shotgun (WGS) entry which is preliminary data.</text>
</comment>
<keyword evidence="2" id="KW-0328">Glycosyltransferase</keyword>
<dbReference type="PANTHER" id="PTHR43218:SF1">
    <property type="entry name" value="PHOSPHORIBOSYLTRANSFERASE"/>
    <property type="match status" value="1"/>
</dbReference>
<dbReference type="EMBL" id="VUNB01000003">
    <property type="protein sequence ID" value="MST68884.1"/>
    <property type="molecule type" value="Genomic_DNA"/>
</dbReference>
<dbReference type="InterPro" id="IPR000836">
    <property type="entry name" value="PRTase_dom"/>
</dbReference>
<sequence length="197" mass="21698">MMDHIMKIAGLERHLPLCKVTDDLYIGAFIMFGDTEITVAAAKALLEKSPEFDVIITAESKGIPLAYEMARESGKPYIVARKGPKLYMQDIITVNVDSITTDHMQSLCLGHQEREIMNGKRILIVDDVISTGESLMALEKLVDAVGGNIVAREAVLAEGEATTRDDIIFLEELPVFNPDGSVKVTETDNIDNHPEIK</sequence>
<dbReference type="EC" id="2.4.2.7" evidence="2"/>
<feature type="domain" description="Phosphoribosyltransferase" evidence="1">
    <location>
        <begin position="40"/>
        <end position="166"/>
    </location>
</feature>
<evidence type="ECO:0000313" key="2">
    <source>
        <dbReference type="EMBL" id="MST68884.1"/>
    </source>
</evidence>
<proteinExistence type="predicted"/>
<reference evidence="2" key="1">
    <citation type="submission" date="2019-09" db="EMBL/GenBank/DDBJ databases">
        <title>In-depth cultivation of the pig gut microbiome towards novel bacterial diversity and tailored functional studies.</title>
        <authorList>
            <person name="Wylensek D."/>
            <person name="Hitch T.C.A."/>
            <person name="Clavel T."/>
        </authorList>
    </citation>
    <scope>NUCLEOTIDE SEQUENCE</scope>
    <source>
        <strain evidence="2">RF-744-FAT-WT-3</strain>
    </source>
</reference>
<dbReference type="Pfam" id="PF00156">
    <property type="entry name" value="Pribosyltran"/>
    <property type="match status" value="1"/>
</dbReference>
<gene>
    <name evidence="2" type="ORF">FYJ66_04665</name>
</gene>
<dbReference type="Gene3D" id="3.40.50.2020">
    <property type="match status" value="1"/>
</dbReference>
<accession>A0A6A8MAK8</accession>
<dbReference type="NCBIfam" id="NF005592">
    <property type="entry name" value="PRK07322.1"/>
    <property type="match status" value="1"/>
</dbReference>
<keyword evidence="2" id="KW-0808">Transferase</keyword>
<name>A0A6A8MAK8_9FIRM</name>
<dbReference type="AlphaFoldDB" id="A0A6A8MAK8"/>
<protein>
    <submittedName>
        <fullName evidence="2">Adenine phosphoribosyltransferase</fullName>
        <ecNumber evidence="2">2.4.2.7</ecNumber>
    </submittedName>
</protein>
<dbReference type="CDD" id="cd06223">
    <property type="entry name" value="PRTases_typeI"/>
    <property type="match status" value="1"/>
</dbReference>
<evidence type="ECO:0000259" key="1">
    <source>
        <dbReference type="Pfam" id="PF00156"/>
    </source>
</evidence>
<dbReference type="PANTHER" id="PTHR43218">
    <property type="entry name" value="PHOSPHORIBOSYLTRANSFERASE-RELATED"/>
    <property type="match status" value="1"/>
</dbReference>